<dbReference type="InParanoid" id="A0A165CQ99"/>
<dbReference type="Proteomes" id="UP000076842">
    <property type="component" value="Unassembled WGS sequence"/>
</dbReference>
<dbReference type="AlphaFoldDB" id="A0A165CQ99"/>
<dbReference type="Gene3D" id="3.80.10.10">
    <property type="entry name" value="Ribonuclease Inhibitor"/>
    <property type="match status" value="1"/>
</dbReference>
<sequence length="563" mass="63913">MRDVDDHLFHRLGPHPQRTAYPTANSTEDEGDCVVIPSDLPLACTSIGGRDVFIQLPTELLLSIFAFALADDAPRHITRLRLTHVCALWRGTVIYYAQFWSRLSLRPAESVRDRIMMTRLDFERALICPQLDVTIASETRRGLATGTHHEQRMAVVQKEREELVAYIAGALNADVRSRLQILRFGPVSRSLLDLIETHWSFPTTLNQLKEIYFEPGWFASAYLQTRARHLISNIITSQSSLQVVQLTSFTIPNLFPATLRKMQLRAMNLDNSNNLYSMLRPLQHLEELVLLDRLPDSGLLSSGTNRSAMDKISLPELHTLALIPLDDNQDAVFLQQLDCPKLRALHLDDTKNQEHQEWPRINHSPITNTLAAIDQHIWNLEEIKFEGITQQEKLTPFLLKRANGIRRLSISVETYAALRGMTSTMPFPALEEIAFPLSEDEVKRALGLQSTQNEITDQEVRNVEFLGQIKSPYSTFRIHRLGVELRELLGSTAGEVDDATKLLSDSDGRAKSGRRVYLCGAGTLGYRPAVKFRPLCTERAELVLPCANWYEEVYVGEPHWTYV</sequence>
<evidence type="ECO:0000313" key="2">
    <source>
        <dbReference type="Proteomes" id="UP000076842"/>
    </source>
</evidence>
<dbReference type="EMBL" id="KV424121">
    <property type="protein sequence ID" value="KZT51189.1"/>
    <property type="molecule type" value="Genomic_DNA"/>
</dbReference>
<name>A0A165CQ99_9BASI</name>
<dbReference type="InterPro" id="IPR032675">
    <property type="entry name" value="LRR_dom_sf"/>
</dbReference>
<evidence type="ECO:0000313" key="1">
    <source>
        <dbReference type="EMBL" id="KZT51189.1"/>
    </source>
</evidence>
<keyword evidence="2" id="KW-1185">Reference proteome</keyword>
<dbReference type="SUPFAM" id="SSF52047">
    <property type="entry name" value="RNI-like"/>
    <property type="match status" value="1"/>
</dbReference>
<dbReference type="OrthoDB" id="2884925at2759"/>
<accession>A0A165CQ99</accession>
<reference evidence="1 2" key="1">
    <citation type="journal article" date="2016" name="Mol. Biol. Evol.">
        <title>Comparative Genomics of Early-Diverging Mushroom-Forming Fungi Provides Insights into the Origins of Lignocellulose Decay Capabilities.</title>
        <authorList>
            <person name="Nagy L.G."/>
            <person name="Riley R."/>
            <person name="Tritt A."/>
            <person name="Adam C."/>
            <person name="Daum C."/>
            <person name="Floudas D."/>
            <person name="Sun H."/>
            <person name="Yadav J.S."/>
            <person name="Pangilinan J."/>
            <person name="Larsson K.H."/>
            <person name="Matsuura K."/>
            <person name="Barry K."/>
            <person name="Labutti K."/>
            <person name="Kuo R."/>
            <person name="Ohm R.A."/>
            <person name="Bhattacharya S.S."/>
            <person name="Shirouzu T."/>
            <person name="Yoshinaga Y."/>
            <person name="Martin F.M."/>
            <person name="Grigoriev I.V."/>
            <person name="Hibbett D.S."/>
        </authorList>
    </citation>
    <scope>NUCLEOTIDE SEQUENCE [LARGE SCALE GENOMIC DNA]</scope>
    <source>
        <strain evidence="1 2">HHB12733</strain>
    </source>
</reference>
<proteinExistence type="predicted"/>
<protein>
    <submittedName>
        <fullName evidence="1">Uncharacterized protein</fullName>
    </submittedName>
</protein>
<organism evidence="1 2">
    <name type="scientific">Calocera cornea HHB12733</name>
    <dbReference type="NCBI Taxonomy" id="1353952"/>
    <lineage>
        <taxon>Eukaryota</taxon>
        <taxon>Fungi</taxon>
        <taxon>Dikarya</taxon>
        <taxon>Basidiomycota</taxon>
        <taxon>Agaricomycotina</taxon>
        <taxon>Dacrymycetes</taxon>
        <taxon>Dacrymycetales</taxon>
        <taxon>Dacrymycetaceae</taxon>
        <taxon>Calocera</taxon>
    </lineage>
</organism>
<gene>
    <name evidence="1" type="ORF">CALCODRAFT_503843</name>
</gene>